<reference evidence="1 2" key="1">
    <citation type="journal article" date="2024" name="Front. Plant Sci.">
        <title>Comprehensive phenomic and genomic studies of the species, Pectobacterium cacticida and proposal for reclassification as Alcorniella cacticida comb. nov.</title>
        <authorList>
            <person name="Jonca J."/>
            <person name="Pirhonen M."/>
            <person name="Waleron M.M."/>
            <person name="Gawor J."/>
            <person name="Mrozik A."/>
            <person name="Smoktunowicz M."/>
            <person name="Waleron K."/>
            <person name="Waleron M."/>
        </authorList>
    </citation>
    <scope>NUCLEOTIDE SEQUENCE [LARGE SCALE GENOMIC DNA]</scope>
    <source>
        <strain evidence="1 2">DPMP6</strain>
    </source>
</reference>
<name>A0ABZ2G8Y7_9GAMM</name>
<dbReference type="Gene3D" id="3.90.1720.10">
    <property type="entry name" value="endopeptidase domain like (from Nostoc punctiforme)"/>
    <property type="match status" value="1"/>
</dbReference>
<dbReference type="InterPro" id="IPR038765">
    <property type="entry name" value="Papain-like_cys_pep_sf"/>
</dbReference>
<sequence length="329" mass="36419">MNASDKLIDNREQYLAPELTKTLSLQALQEGDVLLFSPEKGSFISWAITFLTNAPVSHAAMLYQKQPLTIIEESPPQVTVNEALARFHDRIIYVFRHTSQQELSPVIDAGTQHLNNLEPYDNASLYIIGLLLLYKKVSLPTLAQKVTLRILKKLTATLSEYLQRHKNPGKLPMVCSQFVAQCFEEAGDAYQLHFRHPLLNSADNKSLLDKTVAFIAQQPLAARNTAKLLTGNVAYESDEDLCQALHTAIAADPAVEENLVSNRNQPIDPELAQAIEDFAYVAVQLSGASNASASLSSTHQLQANMNMFVFPGDLLQHCINLEPIGKINI</sequence>
<dbReference type="SUPFAM" id="SSF54001">
    <property type="entry name" value="Cysteine proteinases"/>
    <property type="match status" value="1"/>
</dbReference>
<accession>A0ABZ2G8Y7</accession>
<evidence type="ECO:0000313" key="1">
    <source>
        <dbReference type="EMBL" id="WWO37626.1"/>
    </source>
</evidence>
<gene>
    <name evidence="1" type="ORF">QNA12_13835</name>
</gene>
<dbReference type="Proteomes" id="UP001379444">
    <property type="component" value="Chromosome"/>
</dbReference>
<proteinExistence type="predicted"/>
<evidence type="ECO:0000313" key="2">
    <source>
        <dbReference type="Proteomes" id="UP001379444"/>
    </source>
</evidence>
<dbReference type="EMBL" id="CP125967">
    <property type="protein sequence ID" value="WWO37626.1"/>
    <property type="molecule type" value="Genomic_DNA"/>
</dbReference>
<keyword evidence="2" id="KW-1185">Reference proteome</keyword>
<protein>
    <submittedName>
        <fullName evidence="1">Uncharacterized protein</fullName>
    </submittedName>
</protein>
<dbReference type="RefSeq" id="WP_264498310.1">
    <property type="nucleotide sequence ID" value="NZ_CP109947.1"/>
</dbReference>
<organism evidence="1 2">
    <name type="scientific">Pectobacterium cacticida</name>
    <dbReference type="NCBI Taxonomy" id="69221"/>
    <lineage>
        <taxon>Bacteria</taxon>
        <taxon>Pseudomonadati</taxon>
        <taxon>Pseudomonadota</taxon>
        <taxon>Gammaproteobacteria</taxon>
        <taxon>Enterobacterales</taxon>
        <taxon>Pectobacteriaceae</taxon>
        <taxon>Pectobacterium</taxon>
    </lineage>
</organism>